<proteinExistence type="predicted"/>
<name>A0A1S2LCC0_9BACI</name>
<gene>
    <name evidence="1" type="ORF">BKP35_13625</name>
</gene>
<reference evidence="1 2" key="1">
    <citation type="submission" date="2016-10" db="EMBL/GenBank/DDBJ databases">
        <title>Draft genome sequences of four alkaliphilic bacteria belonging to the Anaerobacillus genus.</title>
        <authorList>
            <person name="Bassil N.M."/>
            <person name="Lloyd J.R."/>
        </authorList>
    </citation>
    <scope>NUCLEOTIDE SEQUENCE [LARGE SCALE GENOMIC DNA]</scope>
    <source>
        <strain evidence="1 2">DSM 15340</strain>
    </source>
</reference>
<keyword evidence="2" id="KW-1185">Reference proteome</keyword>
<dbReference type="AlphaFoldDB" id="A0A1S2LCC0"/>
<evidence type="ECO:0000313" key="1">
    <source>
        <dbReference type="EMBL" id="OIJ10149.1"/>
    </source>
</evidence>
<sequence>MLLKEGVPKHPLFACLAAKPSFLSVPAHQDFAHSKGNSMRRQNVAGPPSLVEVSSRLRFSY</sequence>
<comment type="caution">
    <text evidence="1">The sequence shown here is derived from an EMBL/GenBank/DDBJ whole genome shotgun (WGS) entry which is preliminary data.</text>
</comment>
<protein>
    <submittedName>
        <fullName evidence="1">Uncharacterized protein</fullName>
    </submittedName>
</protein>
<dbReference type="EMBL" id="MLQQ01000040">
    <property type="protein sequence ID" value="OIJ10149.1"/>
    <property type="molecule type" value="Genomic_DNA"/>
</dbReference>
<dbReference type="Proteomes" id="UP000180098">
    <property type="component" value="Unassembled WGS sequence"/>
</dbReference>
<evidence type="ECO:0000313" key="2">
    <source>
        <dbReference type="Proteomes" id="UP000180098"/>
    </source>
</evidence>
<accession>A0A1S2LCC0</accession>
<organism evidence="1 2">
    <name type="scientific">Anaerobacillus arseniciselenatis</name>
    <dbReference type="NCBI Taxonomy" id="85682"/>
    <lineage>
        <taxon>Bacteria</taxon>
        <taxon>Bacillati</taxon>
        <taxon>Bacillota</taxon>
        <taxon>Bacilli</taxon>
        <taxon>Bacillales</taxon>
        <taxon>Bacillaceae</taxon>
        <taxon>Anaerobacillus</taxon>
    </lineage>
</organism>